<comment type="caution">
    <text evidence="1">The sequence shown here is derived from an EMBL/GenBank/DDBJ whole genome shotgun (WGS) entry which is preliminary data.</text>
</comment>
<gene>
    <name evidence="1" type="ORF">FNV43_RR07370</name>
</gene>
<sequence length="332" mass="36483">MLVVTRILGILNYDENGAAMISSLNGQVVRLLVSSLSPYTSFNKSLKISCLSSSFINPTSGSLILEASVGCLLASCLSPPRVLSTYLRSSCSYELKQAVISSRAARLLFWKLAIILPSFPCRMSQGSRLLDSSIWDSVGSAIITPQHVLLSFTRKGCKDLNSKAKIVLVSLLMGSLRGFNHVGVEEMDKKTYPRRDYEDSNTNSTTVWDVDCSEPKPPSPAPSLFCSGGVLPHSRKYSFQLGDHQLLDLWKGQADLPFLKSFIFSYKTYKITRRTGHLAGVDVDCLDKACFSLAFANLFNGAIVVLVAIDGDEDRVIFLIPNVDKHRGERDG</sequence>
<reference evidence="1" key="1">
    <citation type="submission" date="2020-03" db="EMBL/GenBank/DDBJ databases">
        <title>A high-quality chromosome-level genome assembly of a woody plant with both climbing and erect habits, Rhamnella rubrinervis.</title>
        <authorList>
            <person name="Lu Z."/>
            <person name="Yang Y."/>
            <person name="Zhu X."/>
            <person name="Sun Y."/>
        </authorList>
    </citation>
    <scope>NUCLEOTIDE SEQUENCE</scope>
    <source>
        <strain evidence="1">BYM</strain>
        <tissue evidence="1">Leaf</tissue>
    </source>
</reference>
<dbReference type="AlphaFoldDB" id="A0A8K0HGD7"/>
<protein>
    <submittedName>
        <fullName evidence="1">Uncharacterized protein</fullName>
    </submittedName>
</protein>
<name>A0A8K0HGD7_9ROSA</name>
<organism evidence="1 2">
    <name type="scientific">Rhamnella rubrinervis</name>
    <dbReference type="NCBI Taxonomy" id="2594499"/>
    <lineage>
        <taxon>Eukaryota</taxon>
        <taxon>Viridiplantae</taxon>
        <taxon>Streptophyta</taxon>
        <taxon>Embryophyta</taxon>
        <taxon>Tracheophyta</taxon>
        <taxon>Spermatophyta</taxon>
        <taxon>Magnoliopsida</taxon>
        <taxon>eudicotyledons</taxon>
        <taxon>Gunneridae</taxon>
        <taxon>Pentapetalae</taxon>
        <taxon>rosids</taxon>
        <taxon>fabids</taxon>
        <taxon>Rosales</taxon>
        <taxon>Rhamnaceae</taxon>
        <taxon>rhamnoid group</taxon>
        <taxon>Rhamneae</taxon>
        <taxon>Rhamnella</taxon>
    </lineage>
</organism>
<evidence type="ECO:0000313" key="1">
    <source>
        <dbReference type="EMBL" id="KAF3451275.1"/>
    </source>
</evidence>
<dbReference type="Proteomes" id="UP000796880">
    <property type="component" value="Unassembled WGS sequence"/>
</dbReference>
<dbReference type="EMBL" id="VOIH02000003">
    <property type="protein sequence ID" value="KAF3451275.1"/>
    <property type="molecule type" value="Genomic_DNA"/>
</dbReference>
<evidence type="ECO:0000313" key="2">
    <source>
        <dbReference type="Proteomes" id="UP000796880"/>
    </source>
</evidence>
<proteinExistence type="predicted"/>
<accession>A0A8K0HGD7</accession>
<keyword evidence="2" id="KW-1185">Reference proteome</keyword>